<dbReference type="FunFam" id="3.40.50.720:FF:000189">
    <property type="entry name" value="Bifunctional protein FolD"/>
    <property type="match status" value="1"/>
</dbReference>
<comment type="pathway">
    <text evidence="1 12">One-carbon metabolism; tetrahydrofolate interconversion.</text>
</comment>
<dbReference type="InterPro" id="IPR000672">
    <property type="entry name" value="THF_DH/CycHdrlase"/>
</dbReference>
<dbReference type="GO" id="GO:0035999">
    <property type="term" value="P:tetrahydrofolate interconversion"/>
    <property type="evidence" value="ECO:0007669"/>
    <property type="project" value="UniProtKB-UniRule"/>
</dbReference>
<feature type="domain" description="Tetrahydrofolate dehydrogenase/cyclohydrolase NAD(P)-binding" evidence="14">
    <location>
        <begin position="139"/>
        <end position="288"/>
    </location>
</feature>
<gene>
    <name evidence="12" type="primary">folD</name>
    <name evidence="15" type="ORF">AVDCRST_MAG89-2271</name>
</gene>
<evidence type="ECO:0000256" key="1">
    <source>
        <dbReference type="ARBA" id="ARBA00004777"/>
    </source>
</evidence>
<organism evidence="15">
    <name type="scientific">uncultured Gemmatimonadota bacterium</name>
    <dbReference type="NCBI Taxonomy" id="203437"/>
    <lineage>
        <taxon>Bacteria</taxon>
        <taxon>Pseudomonadati</taxon>
        <taxon>Gemmatimonadota</taxon>
        <taxon>environmental samples</taxon>
    </lineage>
</organism>
<dbReference type="PROSITE" id="PS00767">
    <property type="entry name" value="THF_DHG_CYH_2"/>
    <property type="match status" value="1"/>
</dbReference>
<dbReference type="GO" id="GO:0004477">
    <property type="term" value="F:methenyltetrahydrofolate cyclohydrolase activity"/>
    <property type="evidence" value="ECO:0007669"/>
    <property type="project" value="UniProtKB-UniRule"/>
</dbReference>
<dbReference type="GO" id="GO:0006164">
    <property type="term" value="P:purine nucleotide biosynthetic process"/>
    <property type="evidence" value="ECO:0007669"/>
    <property type="project" value="UniProtKB-KW"/>
</dbReference>
<evidence type="ECO:0000313" key="15">
    <source>
        <dbReference type="EMBL" id="CAA9333920.1"/>
    </source>
</evidence>
<keyword evidence="10 12" id="KW-0486">Methionine biosynthesis</keyword>
<dbReference type="GO" id="GO:0004488">
    <property type="term" value="F:methylenetetrahydrofolate dehydrogenase (NADP+) activity"/>
    <property type="evidence" value="ECO:0007669"/>
    <property type="project" value="UniProtKB-UniRule"/>
</dbReference>
<dbReference type="Pfam" id="PF00763">
    <property type="entry name" value="THF_DHG_CYH"/>
    <property type="match status" value="1"/>
</dbReference>
<dbReference type="InterPro" id="IPR020630">
    <property type="entry name" value="THF_DH/CycHdrlase_cat_dom"/>
</dbReference>
<comment type="catalytic activity">
    <reaction evidence="12">
        <text>(6R)-5,10-methylene-5,6,7,8-tetrahydrofolate + NADP(+) = (6R)-5,10-methenyltetrahydrofolate + NADPH</text>
        <dbReference type="Rhea" id="RHEA:22812"/>
        <dbReference type="ChEBI" id="CHEBI:15636"/>
        <dbReference type="ChEBI" id="CHEBI:57455"/>
        <dbReference type="ChEBI" id="CHEBI:57783"/>
        <dbReference type="ChEBI" id="CHEBI:58349"/>
        <dbReference type="EC" id="1.5.1.5"/>
    </reaction>
</comment>
<comment type="catalytic activity">
    <reaction evidence="12">
        <text>(6R)-5,10-methenyltetrahydrofolate + H2O = (6R)-10-formyltetrahydrofolate + H(+)</text>
        <dbReference type="Rhea" id="RHEA:23700"/>
        <dbReference type="ChEBI" id="CHEBI:15377"/>
        <dbReference type="ChEBI" id="CHEBI:15378"/>
        <dbReference type="ChEBI" id="CHEBI:57455"/>
        <dbReference type="ChEBI" id="CHEBI:195366"/>
        <dbReference type="EC" id="3.5.4.9"/>
    </reaction>
</comment>
<dbReference type="FunFam" id="3.40.50.10860:FF:000005">
    <property type="entry name" value="C-1-tetrahydrofolate synthase, cytoplasmic, putative"/>
    <property type="match status" value="1"/>
</dbReference>
<dbReference type="NCBIfam" id="NF010783">
    <property type="entry name" value="PRK14186.1"/>
    <property type="match status" value="1"/>
</dbReference>
<dbReference type="CDD" id="cd01080">
    <property type="entry name" value="NAD_bind_m-THF_DH_Cyclohyd"/>
    <property type="match status" value="1"/>
</dbReference>
<dbReference type="InterPro" id="IPR020867">
    <property type="entry name" value="THF_DH/CycHdrlase_CS"/>
</dbReference>
<dbReference type="AlphaFoldDB" id="A0A6J4LJE7"/>
<dbReference type="InterPro" id="IPR020631">
    <property type="entry name" value="THF_DH/CycHdrlase_NAD-bd_dom"/>
</dbReference>
<feature type="domain" description="Tetrahydrofolate dehydrogenase/cyclohydrolase catalytic" evidence="13">
    <location>
        <begin position="5"/>
        <end position="119"/>
    </location>
</feature>
<dbReference type="EMBL" id="CADCTV010000483">
    <property type="protein sequence ID" value="CAA9333920.1"/>
    <property type="molecule type" value="Genomic_DNA"/>
</dbReference>
<comment type="subunit">
    <text evidence="2 12">Homodimer.</text>
</comment>
<feature type="binding site" evidence="12">
    <location>
        <begin position="165"/>
        <end position="167"/>
    </location>
    <ligand>
        <name>NADP(+)</name>
        <dbReference type="ChEBI" id="CHEBI:58349"/>
    </ligand>
</feature>
<evidence type="ECO:0000256" key="2">
    <source>
        <dbReference type="ARBA" id="ARBA00011738"/>
    </source>
</evidence>
<dbReference type="Gene3D" id="3.40.50.10860">
    <property type="entry name" value="Leucine Dehydrogenase, chain A, domain 1"/>
    <property type="match status" value="1"/>
</dbReference>
<evidence type="ECO:0000256" key="8">
    <source>
        <dbReference type="ARBA" id="ARBA00023002"/>
    </source>
</evidence>
<evidence type="ECO:0000256" key="5">
    <source>
        <dbReference type="ARBA" id="ARBA00022755"/>
    </source>
</evidence>
<evidence type="ECO:0000256" key="10">
    <source>
        <dbReference type="ARBA" id="ARBA00023167"/>
    </source>
</evidence>
<dbReference type="SUPFAM" id="SSF53223">
    <property type="entry name" value="Aminoacid dehydrogenase-like, N-terminal domain"/>
    <property type="match status" value="1"/>
</dbReference>
<dbReference type="EC" id="3.5.4.9" evidence="12"/>
<evidence type="ECO:0000256" key="12">
    <source>
        <dbReference type="HAMAP-Rule" id="MF_01576"/>
    </source>
</evidence>
<dbReference type="GO" id="GO:0009086">
    <property type="term" value="P:methionine biosynthetic process"/>
    <property type="evidence" value="ECO:0007669"/>
    <property type="project" value="UniProtKB-KW"/>
</dbReference>
<evidence type="ECO:0000259" key="14">
    <source>
        <dbReference type="Pfam" id="PF02882"/>
    </source>
</evidence>
<evidence type="ECO:0000256" key="6">
    <source>
        <dbReference type="ARBA" id="ARBA00022801"/>
    </source>
</evidence>
<evidence type="ECO:0000256" key="4">
    <source>
        <dbReference type="ARBA" id="ARBA00022605"/>
    </source>
</evidence>
<protein>
    <recommendedName>
        <fullName evidence="12">Bifunctional protein FolD</fullName>
    </recommendedName>
    <domain>
        <recommendedName>
            <fullName evidence="12">Methylenetetrahydrofolate dehydrogenase</fullName>
            <ecNumber evidence="12">1.5.1.5</ecNumber>
        </recommendedName>
    </domain>
    <domain>
        <recommendedName>
            <fullName evidence="12">Methenyltetrahydrofolate cyclohydrolase</fullName>
            <ecNumber evidence="12">3.5.4.9</ecNumber>
        </recommendedName>
    </domain>
</protein>
<name>A0A6J4LJE7_9BACT</name>
<proteinExistence type="inferred from homology"/>
<dbReference type="HAMAP" id="MF_01576">
    <property type="entry name" value="THF_DHG_CYH"/>
    <property type="match status" value="1"/>
</dbReference>
<keyword evidence="5 12" id="KW-0658">Purine biosynthesis</keyword>
<keyword evidence="3 12" id="KW-0554">One-carbon metabolism</keyword>
<evidence type="ECO:0000259" key="13">
    <source>
        <dbReference type="Pfam" id="PF00763"/>
    </source>
</evidence>
<dbReference type="PANTHER" id="PTHR48099:SF5">
    <property type="entry name" value="C-1-TETRAHYDROFOLATE SYNTHASE, CYTOPLASMIC"/>
    <property type="match status" value="1"/>
</dbReference>
<dbReference type="EC" id="1.5.1.5" evidence="12"/>
<reference evidence="15" key="1">
    <citation type="submission" date="2020-02" db="EMBL/GenBank/DDBJ databases">
        <authorList>
            <person name="Meier V. D."/>
        </authorList>
    </citation>
    <scope>NUCLEOTIDE SEQUENCE</scope>
    <source>
        <strain evidence="15">AVDCRST_MAG89</strain>
    </source>
</reference>
<dbReference type="Pfam" id="PF02882">
    <property type="entry name" value="THF_DHG_CYH_C"/>
    <property type="match status" value="1"/>
</dbReference>
<keyword evidence="7 12" id="KW-0521">NADP</keyword>
<dbReference type="GO" id="GO:0000105">
    <property type="term" value="P:L-histidine biosynthetic process"/>
    <property type="evidence" value="ECO:0007669"/>
    <property type="project" value="UniProtKB-KW"/>
</dbReference>
<sequence>MARIIDGAAIARDIRAEVAAEVAQLRAAGTVPGLAVVLVGDDPASEVYVRSKARACQEAGMLSRVLHLPAETSADELLGTIDGLNADPGIHGILVQLPLPPHLNSKMFLERVNPAKDVDGFHPTNVGRAFVGDPTGFVPATPEGIMELLRRERIDTHGKHVVIVGRSLIVSKPLASLLMAPGPNATVTLCHRHTVDLGQHTRMADILVVAVGKPGLITADMVKPGAVVIDVGVTRVDDPASPKGYSLKGDVDFQAVAEKAAAITPVPGGVGPMTIAMLLRNASTAALRAHERRNARKPAGAR</sequence>
<dbReference type="GO" id="GO:0005829">
    <property type="term" value="C:cytosol"/>
    <property type="evidence" value="ECO:0007669"/>
    <property type="project" value="TreeGrafter"/>
</dbReference>
<evidence type="ECO:0000256" key="11">
    <source>
        <dbReference type="ARBA" id="ARBA00023268"/>
    </source>
</evidence>
<feature type="binding site" evidence="12">
    <location>
        <position position="233"/>
    </location>
    <ligand>
        <name>NADP(+)</name>
        <dbReference type="ChEBI" id="CHEBI:58349"/>
    </ligand>
</feature>
<dbReference type="Gene3D" id="3.40.50.720">
    <property type="entry name" value="NAD(P)-binding Rossmann-like Domain"/>
    <property type="match status" value="1"/>
</dbReference>
<dbReference type="PRINTS" id="PR00085">
    <property type="entry name" value="THFDHDRGNASE"/>
</dbReference>
<dbReference type="PANTHER" id="PTHR48099">
    <property type="entry name" value="C-1-TETRAHYDROFOLATE SYNTHASE, CYTOPLASMIC-RELATED"/>
    <property type="match status" value="1"/>
</dbReference>
<comment type="caution">
    <text evidence="12">Lacks conserved residue(s) required for the propagation of feature annotation.</text>
</comment>
<dbReference type="SUPFAM" id="SSF51735">
    <property type="entry name" value="NAD(P)-binding Rossmann-fold domains"/>
    <property type="match status" value="1"/>
</dbReference>
<keyword evidence="11 12" id="KW-0511">Multifunctional enzyme</keyword>
<keyword evidence="9 12" id="KW-0368">Histidine biosynthesis</keyword>
<accession>A0A6J4LJE7</accession>
<keyword evidence="4 12" id="KW-0028">Amino-acid biosynthesis</keyword>
<keyword evidence="8 12" id="KW-0560">Oxidoreductase</keyword>
<comment type="function">
    <text evidence="12">Catalyzes the oxidation of 5,10-methylenetetrahydrofolate to 5,10-methenyltetrahydrofolate and then the hydrolysis of 5,10-methenyltetrahydrofolate to 10-formyltetrahydrofolate.</text>
</comment>
<evidence type="ECO:0000256" key="9">
    <source>
        <dbReference type="ARBA" id="ARBA00023102"/>
    </source>
</evidence>
<dbReference type="InterPro" id="IPR046346">
    <property type="entry name" value="Aminoacid_DH-like_N_sf"/>
</dbReference>
<evidence type="ECO:0000256" key="3">
    <source>
        <dbReference type="ARBA" id="ARBA00022563"/>
    </source>
</evidence>
<dbReference type="UniPathway" id="UPA00193"/>
<evidence type="ECO:0000256" key="7">
    <source>
        <dbReference type="ARBA" id="ARBA00022857"/>
    </source>
</evidence>
<comment type="similarity">
    <text evidence="12">Belongs to the tetrahydrofolate dehydrogenase/cyclohydrolase family.</text>
</comment>
<dbReference type="InterPro" id="IPR036291">
    <property type="entry name" value="NAD(P)-bd_dom_sf"/>
</dbReference>
<keyword evidence="6 12" id="KW-0378">Hydrolase</keyword>